<evidence type="ECO:0000256" key="1">
    <source>
        <dbReference type="SAM" id="SignalP"/>
    </source>
</evidence>
<proteinExistence type="predicted"/>
<keyword evidence="1" id="KW-0732">Signal</keyword>
<evidence type="ECO:0000313" key="3">
    <source>
        <dbReference type="Proteomes" id="UP001180453"/>
    </source>
</evidence>
<dbReference type="RefSeq" id="WP_310259617.1">
    <property type="nucleotide sequence ID" value="NZ_JAVDXU010000001.1"/>
</dbReference>
<comment type="caution">
    <text evidence="2">The sequence shown here is derived from an EMBL/GenBank/DDBJ whole genome shotgun (WGS) entry which is preliminary data.</text>
</comment>
<feature type="chain" id="PRO_5047139920" evidence="1">
    <location>
        <begin position="21"/>
        <end position="261"/>
    </location>
</feature>
<feature type="signal peptide" evidence="1">
    <location>
        <begin position="1"/>
        <end position="20"/>
    </location>
</feature>
<protein>
    <submittedName>
        <fullName evidence="2">Uncharacterized protein</fullName>
    </submittedName>
</protein>
<sequence>MRRALALALLAGLLAPPARADSPWQAELAGQQEWQQWRETGGDGRRLLTEDGRLSGLSASWRWAPPGSATVALRLGVLRGARDYRGFSNQGNEVQTRSDVGHDFVRVEGGPAPWPLAGGWHGQALAAAELWQWRRHLRDAGSVSGYPEHYRQGLLLVGLQAASDSGWQLGIEAGGGPRGRNRVQLPGRDPAELPLGSVRTWRASLGDAFMPGWRWALTAERLTLGAGEEKPITLQGVPLQSARQPRTELRRLQLQLIWQED</sequence>
<accession>A0ABU1YFG8</accession>
<gene>
    <name evidence="2" type="ORF">J2X20_000226</name>
</gene>
<dbReference type="Proteomes" id="UP001180453">
    <property type="component" value="Unassembled WGS sequence"/>
</dbReference>
<name>A0ABU1YFG8_ROSSA</name>
<keyword evidence="3" id="KW-1185">Reference proteome</keyword>
<evidence type="ECO:0000313" key="2">
    <source>
        <dbReference type="EMBL" id="MDR7267597.1"/>
    </source>
</evidence>
<dbReference type="EMBL" id="JAVDXU010000001">
    <property type="protein sequence ID" value="MDR7267597.1"/>
    <property type="molecule type" value="Genomic_DNA"/>
</dbReference>
<organism evidence="2 3">
    <name type="scientific">Roseateles saccharophilus</name>
    <name type="common">Pseudomonas saccharophila</name>
    <dbReference type="NCBI Taxonomy" id="304"/>
    <lineage>
        <taxon>Bacteria</taxon>
        <taxon>Pseudomonadati</taxon>
        <taxon>Pseudomonadota</taxon>
        <taxon>Betaproteobacteria</taxon>
        <taxon>Burkholderiales</taxon>
        <taxon>Sphaerotilaceae</taxon>
        <taxon>Roseateles</taxon>
    </lineage>
</organism>
<reference evidence="2 3" key="1">
    <citation type="submission" date="2023-07" db="EMBL/GenBank/DDBJ databases">
        <title>Sorghum-associated microbial communities from plants grown in Nebraska, USA.</title>
        <authorList>
            <person name="Schachtman D."/>
        </authorList>
    </citation>
    <scope>NUCLEOTIDE SEQUENCE [LARGE SCALE GENOMIC DNA]</scope>
    <source>
        <strain evidence="2 3">BE314</strain>
    </source>
</reference>